<organism evidence="2 3">
    <name type="scientific">Steinernema glaseri</name>
    <dbReference type="NCBI Taxonomy" id="37863"/>
    <lineage>
        <taxon>Eukaryota</taxon>
        <taxon>Metazoa</taxon>
        <taxon>Ecdysozoa</taxon>
        <taxon>Nematoda</taxon>
        <taxon>Chromadorea</taxon>
        <taxon>Rhabditida</taxon>
        <taxon>Tylenchina</taxon>
        <taxon>Panagrolaimomorpha</taxon>
        <taxon>Strongyloidoidea</taxon>
        <taxon>Steinernematidae</taxon>
        <taxon>Steinernema</taxon>
    </lineage>
</organism>
<dbReference type="WBParaSite" id="L893_g33629.t1">
    <property type="protein sequence ID" value="L893_g33629.t1"/>
    <property type="gene ID" value="L893_g33629"/>
</dbReference>
<evidence type="ECO:0000313" key="3">
    <source>
        <dbReference type="WBParaSite" id="L893_g33629.t1"/>
    </source>
</evidence>
<evidence type="ECO:0000313" key="2">
    <source>
        <dbReference type="Proteomes" id="UP000095287"/>
    </source>
</evidence>
<keyword evidence="1" id="KW-0732">Signal</keyword>
<reference evidence="3" key="1">
    <citation type="submission" date="2016-11" db="UniProtKB">
        <authorList>
            <consortium name="WormBaseParasite"/>
        </authorList>
    </citation>
    <scope>IDENTIFICATION</scope>
</reference>
<accession>A0A1I8A6X2</accession>
<feature type="chain" id="PRO_5009314252" evidence="1">
    <location>
        <begin position="27"/>
        <end position="532"/>
    </location>
</feature>
<evidence type="ECO:0000256" key="1">
    <source>
        <dbReference type="SAM" id="SignalP"/>
    </source>
</evidence>
<keyword evidence="2" id="KW-1185">Reference proteome</keyword>
<proteinExistence type="predicted"/>
<dbReference type="Proteomes" id="UP000095287">
    <property type="component" value="Unplaced"/>
</dbReference>
<dbReference type="AlphaFoldDB" id="A0A1I8A6X2"/>
<feature type="signal peptide" evidence="1">
    <location>
        <begin position="1"/>
        <end position="26"/>
    </location>
</feature>
<protein>
    <submittedName>
        <fullName evidence="3">VWFD domain-containing protein</fullName>
    </submittedName>
</protein>
<name>A0A1I8A6X2_9BILA</name>
<sequence>MRTFAANAHRFRWIVAIFAWISAVAAIPHRGNEPWSLILCKFSDTRGFEPRTRQWFVEWFIGTGQDTILRYFHDASNGVYTIEGSTVHGWFDLPYSRADVMRLALSDQQLQSSSEKSFAFFDKAKELCVTYAEQQGAALYKQKITVINAEHTAVYGKKHGVLLTPRLIFSSVLSHEMVHSFFIGHSYSDRPIKVFPYSSLGEYDDRYDLMSTANALMHPSPYGLSGPGLNGPHLDYLGWLPMDRVLYFGRDGRQNYTLRLSSLSIPHNKTNGWLLVNIPYDRDDPNNVYTVELRTPFNLDQGVAQAGVVIHKVQRVSDSYYSMVVTHSREFYELTEGTEWVHFLGLDIDGRYQSIKVSVVKMYAKKHAADVRITSTFNPANCQSTEVPKFIDENVYSVEKICKGKSNVNNDITDTEVALQLQRNTFFARQFTFGLNACQLGKVWRAADPYDYICVDPARASHVREDNQKDILRKSENSEDGCRLPFVNRNAFNNDDVCVTVNERNRIEVENSQSNTYLRHFSFFNGADSVVM</sequence>